<gene>
    <name evidence="3" type="ORF">TvY486_0044590</name>
</gene>
<reference evidence="3 4" key="1">
    <citation type="journal article" date="2012" name="Proc. Natl. Acad. Sci. U.S.A.">
        <title>Antigenic diversity is generated by distinct evolutionary mechanisms in African trypanosome species.</title>
        <authorList>
            <person name="Jackson A.P."/>
            <person name="Berry A."/>
            <person name="Aslett M."/>
            <person name="Allison H.C."/>
            <person name="Burton P."/>
            <person name="Vavrova-Anderson J."/>
            <person name="Brown R."/>
            <person name="Browne H."/>
            <person name="Corton N."/>
            <person name="Hauser H."/>
            <person name="Gamble J."/>
            <person name="Gilderthorp R."/>
            <person name="Marcello L."/>
            <person name="McQuillan J."/>
            <person name="Otto T.D."/>
            <person name="Quail M.A."/>
            <person name="Sanders M.J."/>
            <person name="van Tonder A."/>
            <person name="Ginger M.L."/>
            <person name="Field M.C."/>
            <person name="Barry J.D."/>
            <person name="Hertz-Fowler C."/>
            <person name="Berriman M."/>
        </authorList>
    </citation>
    <scope>NUCLEOTIDE SEQUENCE</scope>
    <source>
        <strain evidence="3 4">Y486</strain>
    </source>
</reference>
<dbReference type="VEuPathDB" id="TriTrypDB:TvY486_0044590"/>
<evidence type="ECO:0000313" key="3">
    <source>
        <dbReference type="EMBL" id="CCD21542.1"/>
    </source>
</evidence>
<keyword evidence="2" id="KW-0732">Signal</keyword>
<protein>
    <submittedName>
        <fullName evidence="3">Uncharacterized protein</fullName>
    </submittedName>
</protein>
<accession>F9WVD5</accession>
<organism evidence="3 4">
    <name type="scientific">Trypanosoma vivax (strain Y486)</name>
    <dbReference type="NCBI Taxonomy" id="1055687"/>
    <lineage>
        <taxon>Eukaryota</taxon>
        <taxon>Discoba</taxon>
        <taxon>Euglenozoa</taxon>
        <taxon>Kinetoplastea</taxon>
        <taxon>Metakinetoplastina</taxon>
        <taxon>Trypanosomatida</taxon>
        <taxon>Trypanosomatidae</taxon>
        <taxon>Trypanosoma</taxon>
        <taxon>Duttonella</taxon>
    </lineage>
</organism>
<feature type="signal peptide" evidence="2">
    <location>
        <begin position="1"/>
        <end position="27"/>
    </location>
</feature>
<name>F9WVD5_TRYVY</name>
<keyword evidence="4" id="KW-1185">Reference proteome</keyword>
<proteinExistence type="predicted"/>
<dbReference type="AlphaFoldDB" id="F9WVD5"/>
<evidence type="ECO:0000256" key="2">
    <source>
        <dbReference type="SAM" id="SignalP"/>
    </source>
</evidence>
<dbReference type="EMBL" id="CAEX01007885">
    <property type="protein sequence ID" value="CCD21542.1"/>
    <property type="molecule type" value="Genomic_DNA"/>
</dbReference>
<feature type="region of interest" description="Disordered" evidence="1">
    <location>
        <begin position="176"/>
        <end position="208"/>
    </location>
</feature>
<evidence type="ECO:0000256" key="1">
    <source>
        <dbReference type="SAM" id="MobiDB-lite"/>
    </source>
</evidence>
<evidence type="ECO:0000313" key="4">
    <source>
        <dbReference type="Proteomes" id="UP000009027"/>
    </source>
</evidence>
<dbReference type="Proteomes" id="UP000009027">
    <property type="component" value="Unassembled WGS sequence"/>
</dbReference>
<feature type="chain" id="PRO_5003390926" evidence="2">
    <location>
        <begin position="28"/>
        <end position="242"/>
    </location>
</feature>
<sequence>MRLSLMFKPLVFCSVVWCVLLFGAAQSAAPESQSKELEVTCGGDGTIKLNVHLGNLPRQHRYNVTCVNDKGRVKVGFGTKLETKEKEVLGLGGSRAWCRETENPSKKVKVECTEKVNKIDPRFFPGDACTIWNQAEKPWFNVDVGNSEKVTCRIWGAFTDGAFSFKVSGLKPVTEPLPAESAPAQEGKEKQGSTLGEGAASTQPAAETSHGHANAAIALSLPALLVWRFSAYPLARLGAFSN</sequence>